<comment type="cofactor">
    <cofactor evidence="3 13">
        <name>a divalent metal cation</name>
        <dbReference type="ChEBI" id="CHEBI:60240"/>
    </cofactor>
</comment>
<feature type="binding site" evidence="13">
    <location>
        <position position="259"/>
    </location>
    <ligand>
        <name>a divalent metal cation</name>
        <dbReference type="ChEBI" id="CHEBI:60240"/>
    </ligand>
</feature>
<dbReference type="InterPro" id="IPR036571">
    <property type="entry name" value="MECDP_synthase_sf"/>
</dbReference>
<keyword evidence="16" id="KW-1185">Reference proteome</keyword>
<dbReference type="Proteomes" id="UP000595224">
    <property type="component" value="Chromosome"/>
</dbReference>
<dbReference type="NCBIfam" id="TIGR00151">
    <property type="entry name" value="ispF"/>
    <property type="match status" value="1"/>
</dbReference>
<evidence type="ECO:0000256" key="10">
    <source>
        <dbReference type="ARBA" id="ARBA00023229"/>
    </source>
</evidence>
<comment type="similarity">
    <text evidence="13">In the N-terminal section; belongs to the IspD/TarI cytidylyltransferase family. IspD subfamily.</text>
</comment>
<comment type="similarity">
    <text evidence="13">In the C-terminal section; belongs to the IspF family.</text>
</comment>
<keyword evidence="10 13" id="KW-0414">Isoprene biosynthesis</keyword>
<evidence type="ECO:0000256" key="13">
    <source>
        <dbReference type="HAMAP-Rule" id="MF_01520"/>
    </source>
</evidence>
<dbReference type="InterPro" id="IPR018294">
    <property type="entry name" value="ISPD_synthase_CS"/>
</dbReference>
<accession>A0A7T3RC70</accession>
<dbReference type="CDD" id="cd00554">
    <property type="entry name" value="MECDP_synthase"/>
    <property type="match status" value="1"/>
</dbReference>
<keyword evidence="9 13" id="KW-0479">Metal-binding</keyword>
<evidence type="ECO:0000256" key="4">
    <source>
        <dbReference type="ARBA" id="ARBA00004709"/>
    </source>
</evidence>
<keyword evidence="12 13" id="KW-0511">Multifunctional enzyme</keyword>
<dbReference type="GO" id="GO:0008685">
    <property type="term" value="F:2-C-methyl-D-erythritol 2,4-cyclodiphosphate synthase activity"/>
    <property type="evidence" value="ECO:0007669"/>
    <property type="project" value="UniProtKB-UniRule"/>
</dbReference>
<dbReference type="PROSITE" id="PS01350">
    <property type="entry name" value="ISPF"/>
    <property type="match status" value="1"/>
</dbReference>
<feature type="site" description="Transition state stabilizer" evidence="13">
    <location>
        <position position="285"/>
    </location>
</feature>
<feature type="site" description="Positions MEP for the nucleophilic attack" evidence="13">
    <location>
        <position position="173"/>
    </location>
</feature>
<dbReference type="SUPFAM" id="SSF53448">
    <property type="entry name" value="Nucleotide-diphospho-sugar transferases"/>
    <property type="match status" value="1"/>
</dbReference>
<dbReference type="PANTHER" id="PTHR43181">
    <property type="entry name" value="2-C-METHYL-D-ERYTHRITOL 2,4-CYCLODIPHOSPHATE SYNTHASE, CHLOROPLASTIC"/>
    <property type="match status" value="1"/>
</dbReference>
<feature type="site" description="Positions MEP for the nucleophilic attack" evidence="13">
    <location>
        <position position="234"/>
    </location>
</feature>
<reference evidence="15 16" key="1">
    <citation type="submission" date="2020-11" db="EMBL/GenBank/DDBJ databases">
        <title>Treponema Peruensis nv. sp., first commensal Treponema isolated from human feces.</title>
        <authorList>
            <person name="Belkhou C."/>
            <person name="Raes J."/>
        </authorList>
    </citation>
    <scope>NUCLEOTIDE SEQUENCE [LARGE SCALE GENOMIC DNA]</scope>
    <source>
        <strain evidence="15 16">RCC2812</strain>
    </source>
</reference>
<evidence type="ECO:0000256" key="8">
    <source>
        <dbReference type="ARBA" id="ARBA00022695"/>
    </source>
</evidence>
<comment type="similarity">
    <text evidence="6">Belongs to the IspD/TarI cytidylyltransferase family. IspD subfamily.</text>
</comment>
<dbReference type="InterPro" id="IPR029044">
    <property type="entry name" value="Nucleotide-diphossugar_trans"/>
</dbReference>
<evidence type="ECO:0000256" key="11">
    <source>
        <dbReference type="ARBA" id="ARBA00023239"/>
    </source>
</evidence>
<comment type="function">
    <text evidence="13">Bifunctional enzyme that catalyzes the formation of 4-diphosphocytidyl-2-C-methyl-D-erythritol from CTP and 2-C-methyl-D-erythritol 4-phosphate (MEP) (IspD), and catalyzes the conversion of 4-diphosphocytidyl-2-C-methyl-D-erythritol 2-phosphate (CDP-ME2P) to 2-C-methyl-D-erythritol 2,4-cyclodiphosphate (ME-CPP) with a corresponding release of cytidine 5-monophosphate (CMP) (IspF).</text>
</comment>
<dbReference type="GO" id="GO:0019288">
    <property type="term" value="P:isopentenyl diphosphate biosynthetic process, methylerythritol 4-phosphate pathway"/>
    <property type="evidence" value="ECO:0007669"/>
    <property type="project" value="UniProtKB-UniRule"/>
</dbReference>
<feature type="region of interest" description="2-C-methyl-D-erythritol 2,4-cyclodiphosphate synthase" evidence="13">
    <location>
        <begin position="253"/>
        <end position="411"/>
    </location>
</feature>
<dbReference type="UniPathway" id="UPA00056">
    <property type="reaction ID" value="UER00093"/>
</dbReference>
<comment type="pathway">
    <text evidence="5 13">Isoprenoid biosynthesis; isopentenyl diphosphate biosynthesis via DXP pathway; isopentenyl diphosphate from 1-deoxy-D-xylulose 5-phosphate: step 2/6.</text>
</comment>
<dbReference type="Pfam" id="PF02542">
    <property type="entry name" value="YgbB"/>
    <property type="match status" value="1"/>
</dbReference>
<feature type="binding site" evidence="13">
    <location>
        <begin position="285"/>
        <end position="286"/>
    </location>
    <ligand>
        <name>4-CDP-2-C-methyl-D-erythritol 2-phosphate</name>
        <dbReference type="ChEBI" id="CHEBI:57919"/>
    </ligand>
</feature>
<dbReference type="InterPro" id="IPR003526">
    <property type="entry name" value="MECDP_synthase"/>
</dbReference>
<dbReference type="RefSeq" id="WP_198442156.1">
    <property type="nucleotide sequence ID" value="NZ_CBCSHE010000001.1"/>
</dbReference>
<feature type="site" description="Transition state stabilizer" evidence="13">
    <location>
        <position position="22"/>
    </location>
</feature>
<proteinExistence type="inferred from homology"/>
<evidence type="ECO:0000256" key="1">
    <source>
        <dbReference type="ARBA" id="ARBA00000200"/>
    </source>
</evidence>
<comment type="catalytic activity">
    <reaction evidence="1 13">
        <text>4-CDP-2-C-methyl-D-erythritol 2-phosphate = 2-C-methyl-D-erythritol 2,4-cyclic diphosphate + CMP</text>
        <dbReference type="Rhea" id="RHEA:23864"/>
        <dbReference type="ChEBI" id="CHEBI:57919"/>
        <dbReference type="ChEBI" id="CHEBI:58483"/>
        <dbReference type="ChEBI" id="CHEBI:60377"/>
        <dbReference type="EC" id="4.6.1.12"/>
    </reaction>
</comment>
<dbReference type="GO" id="GO:0050518">
    <property type="term" value="F:2-C-methyl-D-erythritol 4-phosphate cytidylyltransferase activity"/>
    <property type="evidence" value="ECO:0007669"/>
    <property type="project" value="UniProtKB-UniRule"/>
</dbReference>
<evidence type="ECO:0000313" key="15">
    <source>
        <dbReference type="EMBL" id="QQA00397.1"/>
    </source>
</evidence>
<keyword evidence="7 13" id="KW-0808">Transferase</keyword>
<evidence type="ECO:0000256" key="9">
    <source>
        <dbReference type="ARBA" id="ARBA00022723"/>
    </source>
</evidence>
<dbReference type="EMBL" id="CP064936">
    <property type="protein sequence ID" value="QQA00397.1"/>
    <property type="molecule type" value="Genomic_DNA"/>
</dbReference>
<comment type="catalytic activity">
    <reaction evidence="2 13">
        <text>2-C-methyl-D-erythritol 4-phosphate + CTP + H(+) = 4-CDP-2-C-methyl-D-erythritol + diphosphate</text>
        <dbReference type="Rhea" id="RHEA:13429"/>
        <dbReference type="ChEBI" id="CHEBI:15378"/>
        <dbReference type="ChEBI" id="CHEBI:33019"/>
        <dbReference type="ChEBI" id="CHEBI:37563"/>
        <dbReference type="ChEBI" id="CHEBI:57823"/>
        <dbReference type="ChEBI" id="CHEBI:58262"/>
        <dbReference type="EC" id="2.7.7.60"/>
    </reaction>
</comment>
<organism evidence="15 16">
    <name type="scientific">Treponema peruense</name>
    <dbReference type="NCBI Taxonomy" id="2787628"/>
    <lineage>
        <taxon>Bacteria</taxon>
        <taxon>Pseudomonadati</taxon>
        <taxon>Spirochaetota</taxon>
        <taxon>Spirochaetia</taxon>
        <taxon>Spirochaetales</taxon>
        <taxon>Treponemataceae</taxon>
        <taxon>Treponema</taxon>
    </lineage>
</organism>
<dbReference type="HAMAP" id="MF_01520">
    <property type="entry name" value="IspDF"/>
    <property type="match status" value="1"/>
</dbReference>
<name>A0A7T3RC70_9SPIR</name>
<feature type="region of interest" description="2-C-methyl-D-erythritol 4-phosphate cytidylyltransferase" evidence="13">
    <location>
        <begin position="1"/>
        <end position="252"/>
    </location>
</feature>
<feature type="site" description="Transition state stabilizer" evidence="13">
    <location>
        <position position="384"/>
    </location>
</feature>
<feature type="binding site" evidence="13">
    <location>
        <position position="261"/>
    </location>
    <ligand>
        <name>a divalent metal cation</name>
        <dbReference type="ChEBI" id="CHEBI:60240"/>
    </ligand>
</feature>
<dbReference type="EC" id="4.6.1.12" evidence="13"/>
<evidence type="ECO:0000259" key="14">
    <source>
        <dbReference type="Pfam" id="PF02542"/>
    </source>
</evidence>
<evidence type="ECO:0000256" key="5">
    <source>
        <dbReference type="ARBA" id="ARBA00004787"/>
    </source>
</evidence>
<dbReference type="GO" id="GO:0046872">
    <property type="term" value="F:metal ion binding"/>
    <property type="evidence" value="ECO:0007669"/>
    <property type="project" value="UniProtKB-KW"/>
</dbReference>
<evidence type="ECO:0000256" key="7">
    <source>
        <dbReference type="ARBA" id="ARBA00022679"/>
    </source>
</evidence>
<keyword evidence="8 13" id="KW-0548">Nucleotidyltransferase</keyword>
<feature type="binding site" evidence="13">
    <location>
        <begin position="259"/>
        <end position="261"/>
    </location>
    <ligand>
        <name>4-CDP-2-C-methyl-D-erythritol 2-phosphate</name>
        <dbReference type="ChEBI" id="CHEBI:57919"/>
    </ligand>
</feature>
<dbReference type="InterPro" id="IPR034683">
    <property type="entry name" value="IspD/TarI"/>
</dbReference>
<dbReference type="PROSITE" id="PS01295">
    <property type="entry name" value="ISPD"/>
    <property type="match status" value="1"/>
</dbReference>
<dbReference type="HAMAP" id="MF_00107">
    <property type="entry name" value="IspF"/>
    <property type="match status" value="1"/>
</dbReference>
<evidence type="ECO:0000256" key="2">
    <source>
        <dbReference type="ARBA" id="ARBA00001282"/>
    </source>
</evidence>
<comment type="caution">
    <text evidence="13">Lacks conserved residue(s) required for the propagation of feature annotation.</text>
</comment>
<dbReference type="PANTHER" id="PTHR43181:SF1">
    <property type="entry name" value="2-C-METHYL-D-ERYTHRITOL 2,4-CYCLODIPHOSPHATE SYNTHASE, CHLOROPLASTIC"/>
    <property type="match status" value="1"/>
</dbReference>
<dbReference type="InterPro" id="IPR020555">
    <property type="entry name" value="MECDP_synthase_CS"/>
</dbReference>
<evidence type="ECO:0000313" key="16">
    <source>
        <dbReference type="Proteomes" id="UP000595224"/>
    </source>
</evidence>
<feature type="site" description="Transition state stabilizer" evidence="13">
    <location>
        <position position="29"/>
    </location>
</feature>
<evidence type="ECO:0000256" key="6">
    <source>
        <dbReference type="ARBA" id="ARBA00009789"/>
    </source>
</evidence>
<dbReference type="Pfam" id="PF01128">
    <property type="entry name" value="IspD"/>
    <property type="match status" value="1"/>
</dbReference>
<keyword evidence="11 13" id="KW-0456">Lyase</keyword>
<dbReference type="EC" id="2.7.7.60" evidence="13"/>
<dbReference type="SUPFAM" id="SSF69765">
    <property type="entry name" value="IpsF-like"/>
    <property type="match status" value="1"/>
</dbReference>
<dbReference type="NCBIfam" id="TIGR00453">
    <property type="entry name" value="ispD"/>
    <property type="match status" value="1"/>
</dbReference>
<dbReference type="AlphaFoldDB" id="A0A7T3RC70"/>
<dbReference type="KEGG" id="tper:IWA51_08960"/>
<evidence type="ECO:0000256" key="3">
    <source>
        <dbReference type="ARBA" id="ARBA00001968"/>
    </source>
</evidence>
<evidence type="ECO:0000256" key="12">
    <source>
        <dbReference type="ARBA" id="ARBA00023268"/>
    </source>
</evidence>
<feature type="domain" description="2-C-methyl-D-erythritol 2,4-cyclodiphosphate synthase" evidence="14">
    <location>
        <begin position="252"/>
        <end position="405"/>
    </location>
</feature>
<dbReference type="InterPro" id="IPR001228">
    <property type="entry name" value="IspD"/>
</dbReference>
<feature type="binding site" evidence="13">
    <location>
        <begin position="307"/>
        <end position="309"/>
    </location>
    <ligand>
        <name>4-CDP-2-C-methyl-D-erythritol 2-phosphate</name>
        <dbReference type="ChEBI" id="CHEBI:57919"/>
    </ligand>
</feature>
<sequence length="411" mass="45197">MTKTDALTDKIVILTAAGSSTRMGTGKKKEYLKLNGGTVLSKAAASFLTAAFFSMLIVTVPEGGEKDAREALFADERMPTLLKNTKLLFVEGGKTRQESVFNALTAAARCVPLKEEKPVVLIHDAARPFVTEKIIQDTISAALLYGAAVPAIAAVDTQKEISENGTIARHLQRKMIVAVQTPQAFELYPLLECHKAASLTQKEYTDDTEIWDAYPELNGKRSVRVVEGDRCNYKITYAEDLEKNRKMVNTTIRIGLGTDLHALSENRKLFLGGIEIPAAKGELGHSDGDALLHAIADALLGASGLGDIGSYFPPEEKKWKDADSRFLLKQIWTDVKKAGWSLNNLDCVIEIEKPKILPWRQKIIASIAEILETETSRVFVKAKTNEKLDAVGSENAVKTYCTCLLMRQVQE</sequence>
<dbReference type="Gene3D" id="3.90.550.10">
    <property type="entry name" value="Spore Coat Polysaccharide Biosynthesis Protein SpsA, Chain A"/>
    <property type="match status" value="1"/>
</dbReference>
<protein>
    <recommendedName>
        <fullName evidence="13">Bifunctional enzyme IspD/IspF</fullName>
    </recommendedName>
    <domain>
        <recommendedName>
            <fullName evidence="13">2-C-methyl-D-erythritol 4-phosphate cytidylyltransferase</fullName>
            <ecNumber evidence="13">2.7.7.60</ecNumber>
        </recommendedName>
        <alternativeName>
            <fullName evidence="13">4-diphosphocytidyl-2C-methyl-D-erythritol synthase</fullName>
        </alternativeName>
        <alternativeName>
            <fullName evidence="13">MEP cytidylyltransferase</fullName>
            <shortName evidence="13">MCT</shortName>
        </alternativeName>
    </domain>
    <domain>
        <recommendedName>
            <fullName evidence="13">2-C-methyl-D-erythritol 2,4-cyclodiphosphate synthase</fullName>
            <shortName evidence="13">MECDP-synthase</shortName>
            <shortName evidence="13">MECPP-synthase</shortName>
            <shortName evidence="13">MECPS</shortName>
            <ecNumber evidence="13">4.6.1.12</ecNumber>
        </recommendedName>
    </domain>
</protein>
<feature type="binding site" evidence="13">
    <location>
        <position position="293"/>
    </location>
    <ligand>
        <name>a divalent metal cation</name>
        <dbReference type="ChEBI" id="CHEBI:60240"/>
    </ligand>
</feature>
<dbReference type="GO" id="GO:0016114">
    <property type="term" value="P:terpenoid biosynthetic process"/>
    <property type="evidence" value="ECO:0007669"/>
    <property type="project" value="InterPro"/>
</dbReference>
<comment type="pathway">
    <text evidence="4 13">Isoprenoid biosynthesis; isopentenyl diphosphate biosynthesis via DXP pathway; isopentenyl diphosphate from 1-deoxy-D-xylulose 5-phosphate: step 4/6.</text>
</comment>
<dbReference type="Gene3D" id="3.30.1330.50">
    <property type="entry name" value="2-C-methyl-D-erythritol 2,4-cyclodiphosphate synthase"/>
    <property type="match status" value="1"/>
</dbReference>
<dbReference type="CDD" id="cd02516">
    <property type="entry name" value="CDP-ME_synthetase"/>
    <property type="match status" value="1"/>
</dbReference>
<dbReference type="InterPro" id="IPR026596">
    <property type="entry name" value="IspD/F"/>
</dbReference>
<gene>
    <name evidence="13" type="primary">ispDF</name>
    <name evidence="15" type="ORF">IWA51_08960</name>
</gene>